<evidence type="ECO:0000313" key="1">
    <source>
        <dbReference type="EMBL" id="KAJ3574650.1"/>
    </source>
</evidence>
<reference evidence="1" key="1">
    <citation type="submission" date="2022-07" db="EMBL/GenBank/DDBJ databases">
        <title>Genome Sequence of Leucocoprinus birnbaumii.</title>
        <authorList>
            <person name="Buettner E."/>
        </authorList>
    </citation>
    <scope>NUCLEOTIDE SEQUENCE</scope>
    <source>
        <strain evidence="1">VT141</strain>
    </source>
</reference>
<dbReference type="Proteomes" id="UP001213000">
    <property type="component" value="Unassembled WGS sequence"/>
</dbReference>
<proteinExistence type="predicted"/>
<keyword evidence="2" id="KW-1185">Reference proteome</keyword>
<sequence length="99" mass="11678">MELRQDFSTNLKFRHNSGINVFDPNFDFRPGRILHSDCYIKTDFNVKLDTYFKPFSPFNPNFNPGIKSNARTDQNLNFDINFGPDSYSYSDYSSSREER</sequence>
<dbReference type="AlphaFoldDB" id="A0AAD5YZI8"/>
<comment type="caution">
    <text evidence="1">The sequence shown here is derived from an EMBL/GenBank/DDBJ whole genome shotgun (WGS) entry which is preliminary data.</text>
</comment>
<evidence type="ECO:0000313" key="2">
    <source>
        <dbReference type="Proteomes" id="UP001213000"/>
    </source>
</evidence>
<protein>
    <submittedName>
        <fullName evidence="1">Uncharacterized protein</fullName>
    </submittedName>
</protein>
<gene>
    <name evidence="1" type="ORF">NP233_g1611</name>
</gene>
<name>A0AAD5YZI8_9AGAR</name>
<organism evidence="1 2">
    <name type="scientific">Leucocoprinus birnbaumii</name>
    <dbReference type="NCBI Taxonomy" id="56174"/>
    <lineage>
        <taxon>Eukaryota</taxon>
        <taxon>Fungi</taxon>
        <taxon>Dikarya</taxon>
        <taxon>Basidiomycota</taxon>
        <taxon>Agaricomycotina</taxon>
        <taxon>Agaricomycetes</taxon>
        <taxon>Agaricomycetidae</taxon>
        <taxon>Agaricales</taxon>
        <taxon>Agaricineae</taxon>
        <taxon>Agaricaceae</taxon>
        <taxon>Leucocoprinus</taxon>
    </lineage>
</organism>
<dbReference type="EMBL" id="JANIEX010000061">
    <property type="protein sequence ID" value="KAJ3574650.1"/>
    <property type="molecule type" value="Genomic_DNA"/>
</dbReference>
<accession>A0AAD5YZI8</accession>